<sequence length="351" mass="38211">MKRPEPERVGVVALRVVRQLKRDRRTIGLILFAPVVLMILFGYALSGEMTGVKLGLVDGGGHGSLRSYIASLNEFDILYLGSQSDAEKLILDGRLDGAVVIQPEEVRVLMDASSLQISERIVAAVQTGVSRESIRGDSDPPITTRYIFGYDLEMIDTIGPAILGLVVFFFTFIIAAISFLRERTLGTLEKFMVSPLSRVEIVSGYILGFSLVAIIQSATTLLIVIYLFGVPMRGSPLDAFAIILLLGAGALAMGSLVSNFARNEFQVVQFIPIVIIPQIVLCGVFWPVQSIPGFLRPLSNVLPLTYASDALRAIMLKGASLSQILPDLIFLGAFFLLMFIAATLMLKREVG</sequence>
<feature type="transmembrane region" description="Helical" evidence="8">
    <location>
        <begin position="27"/>
        <end position="46"/>
    </location>
</feature>
<keyword evidence="3" id="KW-0813">Transport</keyword>
<feature type="transmembrane region" description="Helical" evidence="8">
    <location>
        <begin position="267"/>
        <end position="288"/>
    </location>
</feature>
<dbReference type="PANTHER" id="PTHR30294:SF38">
    <property type="entry name" value="TRANSPORT PERMEASE PROTEIN"/>
    <property type="match status" value="1"/>
</dbReference>
<feature type="domain" description="ABC transmembrane type-2" evidence="9">
    <location>
        <begin position="110"/>
        <end position="349"/>
    </location>
</feature>
<evidence type="ECO:0000256" key="1">
    <source>
        <dbReference type="ARBA" id="ARBA00004651"/>
    </source>
</evidence>
<dbReference type="PANTHER" id="PTHR30294">
    <property type="entry name" value="MEMBRANE COMPONENT OF ABC TRANSPORTER YHHJ-RELATED"/>
    <property type="match status" value="1"/>
</dbReference>
<comment type="similarity">
    <text evidence="2">Belongs to the ABC-2 integral membrane protein family.</text>
</comment>
<dbReference type="GO" id="GO:0140359">
    <property type="term" value="F:ABC-type transporter activity"/>
    <property type="evidence" value="ECO:0007669"/>
    <property type="project" value="InterPro"/>
</dbReference>
<reference evidence="10" key="1">
    <citation type="journal article" date="2015" name="Proc. Natl. Acad. Sci. U.S.A.">
        <title>Networks of energetic and metabolic interactions define dynamics in microbial communities.</title>
        <authorList>
            <person name="Embree M."/>
            <person name="Liu J.K."/>
            <person name="Al-Bassam M.M."/>
            <person name="Zengler K."/>
        </authorList>
    </citation>
    <scope>NUCLEOTIDE SEQUENCE</scope>
</reference>
<dbReference type="AlphaFoldDB" id="A0A0W8F5R3"/>
<dbReference type="Pfam" id="PF12698">
    <property type="entry name" value="ABC2_membrane_3"/>
    <property type="match status" value="1"/>
</dbReference>
<dbReference type="InterPro" id="IPR013525">
    <property type="entry name" value="ABC2_TM"/>
</dbReference>
<feature type="transmembrane region" description="Helical" evidence="8">
    <location>
        <begin position="201"/>
        <end position="228"/>
    </location>
</feature>
<dbReference type="InterPro" id="IPR051449">
    <property type="entry name" value="ABC-2_transporter_component"/>
</dbReference>
<evidence type="ECO:0000256" key="5">
    <source>
        <dbReference type="ARBA" id="ARBA00022692"/>
    </source>
</evidence>
<keyword evidence="4" id="KW-1003">Cell membrane</keyword>
<accession>A0A0W8F5R3</accession>
<proteinExistence type="inferred from homology"/>
<dbReference type="GO" id="GO:0005886">
    <property type="term" value="C:plasma membrane"/>
    <property type="evidence" value="ECO:0007669"/>
    <property type="project" value="UniProtKB-SubCell"/>
</dbReference>
<dbReference type="EMBL" id="LNQE01001507">
    <property type="protein sequence ID" value="KUG16224.1"/>
    <property type="molecule type" value="Genomic_DNA"/>
</dbReference>
<feature type="transmembrane region" description="Helical" evidence="8">
    <location>
        <begin position="328"/>
        <end position="346"/>
    </location>
</feature>
<comment type="subcellular location">
    <subcellularLocation>
        <location evidence="1">Cell membrane</location>
        <topology evidence="1">Multi-pass membrane protein</topology>
    </subcellularLocation>
</comment>
<dbReference type="InterPro" id="IPR047817">
    <property type="entry name" value="ABC2_TM_bact-type"/>
</dbReference>
<evidence type="ECO:0000256" key="3">
    <source>
        <dbReference type="ARBA" id="ARBA00022448"/>
    </source>
</evidence>
<feature type="transmembrane region" description="Helical" evidence="8">
    <location>
        <begin position="240"/>
        <end position="260"/>
    </location>
</feature>
<evidence type="ECO:0000256" key="8">
    <source>
        <dbReference type="SAM" id="Phobius"/>
    </source>
</evidence>
<evidence type="ECO:0000256" key="7">
    <source>
        <dbReference type="ARBA" id="ARBA00023136"/>
    </source>
</evidence>
<evidence type="ECO:0000256" key="2">
    <source>
        <dbReference type="ARBA" id="ARBA00007783"/>
    </source>
</evidence>
<organism evidence="10">
    <name type="scientific">hydrocarbon metagenome</name>
    <dbReference type="NCBI Taxonomy" id="938273"/>
    <lineage>
        <taxon>unclassified sequences</taxon>
        <taxon>metagenomes</taxon>
        <taxon>ecological metagenomes</taxon>
    </lineage>
</organism>
<evidence type="ECO:0000259" key="9">
    <source>
        <dbReference type="PROSITE" id="PS51012"/>
    </source>
</evidence>
<feature type="transmembrane region" description="Helical" evidence="8">
    <location>
        <begin position="158"/>
        <end position="180"/>
    </location>
</feature>
<dbReference type="PROSITE" id="PS51012">
    <property type="entry name" value="ABC_TM2"/>
    <property type="match status" value="1"/>
</dbReference>
<keyword evidence="5 8" id="KW-0812">Transmembrane</keyword>
<name>A0A0W8F5R3_9ZZZZ</name>
<gene>
    <name evidence="10" type="ORF">ASZ90_014100</name>
</gene>
<comment type="caution">
    <text evidence="10">The sequence shown here is derived from an EMBL/GenBank/DDBJ whole genome shotgun (WGS) entry which is preliminary data.</text>
</comment>
<evidence type="ECO:0000313" key="10">
    <source>
        <dbReference type="EMBL" id="KUG16224.1"/>
    </source>
</evidence>
<keyword evidence="6 8" id="KW-1133">Transmembrane helix</keyword>
<keyword evidence="7 8" id="KW-0472">Membrane</keyword>
<protein>
    <submittedName>
        <fullName evidence="10">Abc transporter permease protein</fullName>
    </submittedName>
</protein>
<evidence type="ECO:0000256" key="4">
    <source>
        <dbReference type="ARBA" id="ARBA00022475"/>
    </source>
</evidence>
<evidence type="ECO:0000256" key="6">
    <source>
        <dbReference type="ARBA" id="ARBA00022989"/>
    </source>
</evidence>